<evidence type="ECO:0000313" key="3">
    <source>
        <dbReference type="Proteomes" id="UP000245202"/>
    </source>
</evidence>
<dbReference type="AlphaFoldDB" id="A0A2R5EXP2"/>
<proteinExistence type="predicted"/>
<dbReference type="EMBL" id="BDQX01000138">
    <property type="protein sequence ID" value="GBG08121.1"/>
    <property type="molecule type" value="Genomic_DNA"/>
</dbReference>
<accession>A0A2R5EXP2</accession>
<feature type="compositionally biased region" description="Basic and acidic residues" evidence="1">
    <location>
        <begin position="36"/>
        <end position="68"/>
    </location>
</feature>
<evidence type="ECO:0000313" key="2">
    <source>
        <dbReference type="EMBL" id="GBG08121.1"/>
    </source>
</evidence>
<reference evidence="2 3" key="1">
    <citation type="submission" date="2017-08" db="EMBL/GenBank/DDBJ databases">
        <title>Substantial Increase in Enzyme Production by Combined Drug-Resistance Mutations in Paenibacillus agaridevorans.</title>
        <authorList>
            <person name="Tanaka Y."/>
            <person name="Funane K."/>
            <person name="Hosaka T."/>
            <person name="Shiwa Y."/>
            <person name="Fujita N."/>
            <person name="Miyazaki T."/>
            <person name="Yoshikawa H."/>
            <person name="Murakami K."/>
            <person name="Kasahara K."/>
            <person name="Inaoka T."/>
            <person name="Hiraga Y."/>
            <person name="Ochi K."/>
        </authorList>
    </citation>
    <scope>NUCLEOTIDE SEQUENCE [LARGE SCALE GENOMIC DNA]</scope>
    <source>
        <strain evidence="2 3">T-3040</strain>
    </source>
</reference>
<organism evidence="2 3">
    <name type="scientific">Paenibacillus agaridevorans</name>
    <dbReference type="NCBI Taxonomy" id="171404"/>
    <lineage>
        <taxon>Bacteria</taxon>
        <taxon>Bacillati</taxon>
        <taxon>Bacillota</taxon>
        <taxon>Bacilli</taxon>
        <taxon>Bacillales</taxon>
        <taxon>Paenibacillaceae</taxon>
        <taxon>Paenibacillus</taxon>
    </lineage>
</organism>
<evidence type="ECO:0000256" key="1">
    <source>
        <dbReference type="SAM" id="MobiDB-lite"/>
    </source>
</evidence>
<gene>
    <name evidence="2" type="ORF">PAT3040_02689</name>
</gene>
<dbReference type="Proteomes" id="UP000245202">
    <property type="component" value="Unassembled WGS sequence"/>
</dbReference>
<protein>
    <submittedName>
        <fullName evidence="2">Uncharacterized protein</fullName>
    </submittedName>
</protein>
<name>A0A2R5EXP2_9BACL</name>
<keyword evidence="3" id="KW-1185">Reference proteome</keyword>
<feature type="region of interest" description="Disordered" evidence="1">
    <location>
        <begin position="30"/>
        <end position="68"/>
    </location>
</feature>
<sequence>MPAGHNKRQARISKLMLKLVGINMTRDMMRSNQRNVQRERQTFCRDDAYEQRPDQPGSLRDRNSGHIL</sequence>
<comment type="caution">
    <text evidence="2">The sequence shown here is derived from an EMBL/GenBank/DDBJ whole genome shotgun (WGS) entry which is preliminary data.</text>
</comment>